<feature type="transmembrane region" description="Helical" evidence="9">
    <location>
        <begin position="38"/>
        <end position="61"/>
    </location>
</feature>
<evidence type="ECO:0000256" key="3">
    <source>
        <dbReference type="ARBA" id="ARBA00022475"/>
    </source>
</evidence>
<evidence type="ECO:0000256" key="5">
    <source>
        <dbReference type="ARBA" id="ARBA00022989"/>
    </source>
</evidence>
<dbReference type="PANTHER" id="PTHR23513">
    <property type="entry name" value="INTEGRAL MEMBRANE EFFLUX PROTEIN-RELATED"/>
    <property type="match status" value="1"/>
</dbReference>
<organism evidence="11 12">
    <name type="scientific">Nonomuraea marmarensis</name>
    <dbReference type="NCBI Taxonomy" id="3351344"/>
    <lineage>
        <taxon>Bacteria</taxon>
        <taxon>Bacillati</taxon>
        <taxon>Actinomycetota</taxon>
        <taxon>Actinomycetes</taxon>
        <taxon>Streptosporangiales</taxon>
        <taxon>Streptosporangiaceae</taxon>
        <taxon>Nonomuraea</taxon>
    </lineage>
</organism>
<feature type="transmembrane region" description="Helical" evidence="9">
    <location>
        <begin position="141"/>
        <end position="161"/>
    </location>
</feature>
<dbReference type="PROSITE" id="PS50850">
    <property type="entry name" value="MFS"/>
    <property type="match status" value="1"/>
</dbReference>
<reference evidence="11 12" key="1">
    <citation type="submission" date="2024-10" db="EMBL/GenBank/DDBJ databases">
        <authorList>
            <person name="Topkara A.R."/>
            <person name="Saygin H."/>
        </authorList>
    </citation>
    <scope>NUCLEOTIDE SEQUENCE [LARGE SCALE GENOMIC DNA]</scope>
    <source>
        <strain evidence="11 12">M3C6</strain>
    </source>
</reference>
<evidence type="ECO:0000256" key="9">
    <source>
        <dbReference type="SAM" id="Phobius"/>
    </source>
</evidence>
<dbReference type="InterPro" id="IPR011701">
    <property type="entry name" value="MFS"/>
</dbReference>
<feature type="transmembrane region" description="Helical" evidence="9">
    <location>
        <begin position="253"/>
        <end position="274"/>
    </location>
</feature>
<evidence type="ECO:0000256" key="8">
    <source>
        <dbReference type="ARBA" id="ARBA00040914"/>
    </source>
</evidence>
<evidence type="ECO:0000256" key="7">
    <source>
        <dbReference type="ARBA" id="ARBA00038075"/>
    </source>
</evidence>
<dbReference type="RefSeq" id="WP_393168776.1">
    <property type="nucleotide sequence ID" value="NZ_JBICRM010000014.1"/>
</dbReference>
<evidence type="ECO:0000259" key="10">
    <source>
        <dbReference type="PROSITE" id="PS50850"/>
    </source>
</evidence>
<comment type="caution">
    <text evidence="11">The sequence shown here is derived from an EMBL/GenBank/DDBJ whole genome shotgun (WGS) entry which is preliminary data.</text>
</comment>
<evidence type="ECO:0000256" key="2">
    <source>
        <dbReference type="ARBA" id="ARBA00022448"/>
    </source>
</evidence>
<dbReference type="CDD" id="cd06173">
    <property type="entry name" value="MFS_MefA_like"/>
    <property type="match status" value="1"/>
</dbReference>
<feature type="domain" description="Major facilitator superfamily (MFS) profile" evidence="10">
    <location>
        <begin position="215"/>
        <end position="410"/>
    </location>
</feature>
<dbReference type="InterPro" id="IPR036259">
    <property type="entry name" value="MFS_trans_sf"/>
</dbReference>
<keyword evidence="5 9" id="KW-1133">Transmembrane helix</keyword>
<dbReference type="Gene3D" id="1.20.1250.20">
    <property type="entry name" value="MFS general substrate transporter like domains"/>
    <property type="match status" value="1"/>
</dbReference>
<feature type="transmembrane region" description="Helical" evidence="9">
    <location>
        <begin position="218"/>
        <end position="241"/>
    </location>
</feature>
<keyword evidence="3" id="KW-1003">Cell membrane</keyword>
<dbReference type="Proteomes" id="UP001603978">
    <property type="component" value="Unassembled WGS sequence"/>
</dbReference>
<feature type="transmembrane region" description="Helical" evidence="9">
    <location>
        <begin position="81"/>
        <end position="109"/>
    </location>
</feature>
<feature type="transmembrane region" description="Helical" evidence="9">
    <location>
        <begin position="305"/>
        <end position="327"/>
    </location>
</feature>
<evidence type="ECO:0000313" key="12">
    <source>
        <dbReference type="Proteomes" id="UP001603978"/>
    </source>
</evidence>
<evidence type="ECO:0000313" key="11">
    <source>
        <dbReference type="EMBL" id="MFG1706166.1"/>
    </source>
</evidence>
<feature type="transmembrane region" description="Helical" evidence="9">
    <location>
        <begin position="281"/>
        <end position="299"/>
    </location>
</feature>
<feature type="transmembrane region" description="Helical" evidence="9">
    <location>
        <begin position="365"/>
        <end position="388"/>
    </location>
</feature>
<name>A0ABW7AIB4_9ACTN</name>
<protein>
    <recommendedName>
        <fullName evidence="8">Multidrug efflux pump Tap</fullName>
    </recommendedName>
</protein>
<keyword evidence="2" id="KW-0813">Transport</keyword>
<comment type="subcellular location">
    <subcellularLocation>
        <location evidence="1">Cell inner membrane</location>
        <topology evidence="1">Multi-pass membrane protein</topology>
    </subcellularLocation>
</comment>
<dbReference type="EMBL" id="JBICRM010000014">
    <property type="protein sequence ID" value="MFG1706166.1"/>
    <property type="molecule type" value="Genomic_DNA"/>
</dbReference>
<evidence type="ECO:0000256" key="6">
    <source>
        <dbReference type="ARBA" id="ARBA00023136"/>
    </source>
</evidence>
<accession>A0ABW7AIB4</accession>
<dbReference type="Pfam" id="PF07690">
    <property type="entry name" value="MFS_1"/>
    <property type="match status" value="1"/>
</dbReference>
<keyword evidence="6 9" id="KW-0472">Membrane</keyword>
<dbReference type="PANTHER" id="PTHR23513:SF9">
    <property type="entry name" value="ENTEROBACTIN EXPORTER ENTS"/>
    <property type="match status" value="1"/>
</dbReference>
<proteinExistence type="inferred from homology"/>
<feature type="transmembrane region" description="Helical" evidence="9">
    <location>
        <begin position="339"/>
        <end position="359"/>
    </location>
</feature>
<feature type="transmembrane region" description="Helical" evidence="9">
    <location>
        <begin position="6"/>
        <end position="31"/>
    </location>
</feature>
<evidence type="ECO:0000256" key="1">
    <source>
        <dbReference type="ARBA" id="ARBA00004429"/>
    </source>
</evidence>
<comment type="similarity">
    <text evidence="7">Belongs to the major facilitator superfamily. Drug:H(+) antiporter-3 (DHA3) (TC 2.A.1.21) family.</text>
</comment>
<sequence>MRRPFITLLAANALSVTGNMLSMLAIPWFVLDTTGSAGLAGLAAFATTFPIVISAAFGGTIVDWLGFRGTSVLSDLASGLIVLAIPVLLLTTGLSYPALLLLLFVRWLAATPGETARKAMLPDLSALGRVRIERATAAYDGVFRGAAMVGAPLAGVLILWIGPSALLFFDGVTFLLSAVLIGGGIPRIDGGGRESGGYLSDLRAGLAFLWHDRLQMSATAMIVVTNMLDTGVTQVLLALYARDVVADPRAFGLLTGALGAGAVAGTIVYGAAGARLPRRLTFGWCFLVAGVPRVLVLALGTPLPVALGVAALSGFAAGAINPILGVLQFDRIPARLRARVLGAMTAAAYAGMPIGGLLAGSLTELAGLTVTLFAFTTMYLMASVPPFVCRAWRELDHPHPARTGSAAGPR</sequence>
<keyword evidence="4 9" id="KW-0812">Transmembrane</keyword>
<keyword evidence="12" id="KW-1185">Reference proteome</keyword>
<evidence type="ECO:0000256" key="4">
    <source>
        <dbReference type="ARBA" id="ARBA00022692"/>
    </source>
</evidence>
<dbReference type="InterPro" id="IPR020846">
    <property type="entry name" value="MFS_dom"/>
</dbReference>
<dbReference type="SUPFAM" id="SSF103473">
    <property type="entry name" value="MFS general substrate transporter"/>
    <property type="match status" value="1"/>
</dbReference>
<gene>
    <name evidence="11" type="ORF">ACFLIM_23515</name>
</gene>